<dbReference type="Proteomes" id="UP000004506">
    <property type="component" value="Unassembled WGS sequence"/>
</dbReference>
<dbReference type="AlphaFoldDB" id="A0AA87CSN8"/>
<proteinExistence type="predicted"/>
<name>A0AA87CSN8_PROST</name>
<reference evidence="2" key="1">
    <citation type="submission" date="2008-04" db="EMBL/GenBank/DDBJ databases">
        <title>Draft genome sequence of Providencia stuartii (ATCC 25827).</title>
        <authorList>
            <person name="Sudarsanam P."/>
            <person name="Ley R."/>
            <person name="Guruge J."/>
            <person name="Turnbaugh P.J."/>
            <person name="Mahowald M."/>
            <person name="Liep D."/>
            <person name="Gordon J."/>
        </authorList>
    </citation>
    <scope>NUCLEOTIDE SEQUENCE [LARGE SCALE GENOMIC DNA]</scope>
    <source>
        <strain evidence="2">ATCC 25827</strain>
    </source>
</reference>
<comment type="caution">
    <text evidence="1">The sequence shown here is derived from an EMBL/GenBank/DDBJ whole genome shotgun (WGS) entry which is preliminary data.</text>
</comment>
<protein>
    <submittedName>
        <fullName evidence="1">Uncharacterized protein</fullName>
    </submittedName>
</protein>
<gene>
    <name evidence="1" type="ORF">PROSTU_02026</name>
</gene>
<dbReference type="RefSeq" id="WP_004918624.1">
    <property type="nucleotide sequence ID" value="NZ_DS607663.1"/>
</dbReference>
<sequence>MNKHAVHTVFFCSLPYRQLRNERFQNKRIKQIDEESKSIYYENYEPCDVPDSRWIDMLVEMPSNLIYNQR</sequence>
<accession>A0AA87CSN8</accession>
<dbReference type="EMBL" id="ABJD02000101">
    <property type="protein sequence ID" value="EDU58845.1"/>
    <property type="molecule type" value="Genomic_DNA"/>
</dbReference>
<organism evidence="1 2">
    <name type="scientific">Providencia stuartii ATCC 25827</name>
    <dbReference type="NCBI Taxonomy" id="471874"/>
    <lineage>
        <taxon>Bacteria</taxon>
        <taxon>Pseudomonadati</taxon>
        <taxon>Pseudomonadota</taxon>
        <taxon>Gammaproteobacteria</taxon>
        <taxon>Enterobacterales</taxon>
        <taxon>Morganellaceae</taxon>
        <taxon>Providencia</taxon>
    </lineage>
</organism>
<reference evidence="2" key="2">
    <citation type="submission" date="2008-04" db="EMBL/GenBank/DDBJ databases">
        <title>Draft genome sequence of Providencia stuartii(ATCC 25827).</title>
        <authorList>
            <person name="Sudarsanam P."/>
            <person name="Ley R."/>
            <person name="Guruge J."/>
            <person name="Turnbaugh P.J."/>
            <person name="Mahowald M."/>
            <person name="Liep D."/>
            <person name="Gordon J."/>
        </authorList>
    </citation>
    <scope>NUCLEOTIDE SEQUENCE [LARGE SCALE GENOMIC DNA]</scope>
    <source>
        <strain evidence="2">ATCC 25827</strain>
    </source>
</reference>
<reference evidence="1 2" key="3">
    <citation type="submission" date="2008-05" db="EMBL/GenBank/DDBJ databases">
        <authorList>
            <person name="Fulton L."/>
            <person name="Clifton S."/>
            <person name="Fulton B."/>
            <person name="Xu J."/>
            <person name="Minx P."/>
            <person name="Pepin K.H."/>
            <person name="Johnson M."/>
            <person name="Thiruvilangam P."/>
            <person name="Bhonagiri V."/>
            <person name="Nash W.E."/>
            <person name="Mardis E.R."/>
            <person name="Wilson R.K."/>
        </authorList>
    </citation>
    <scope>NUCLEOTIDE SEQUENCE [LARGE SCALE GENOMIC DNA]</scope>
    <source>
        <strain evidence="1 2">ATCC 25827</strain>
    </source>
</reference>
<evidence type="ECO:0000313" key="1">
    <source>
        <dbReference type="EMBL" id="EDU58845.1"/>
    </source>
</evidence>
<evidence type="ECO:0000313" key="2">
    <source>
        <dbReference type="Proteomes" id="UP000004506"/>
    </source>
</evidence>